<name>A0A9D9E1V1_9BACT</name>
<gene>
    <name evidence="1" type="ORF">IAC54_03765</name>
</gene>
<organism evidence="1 2">
    <name type="scientific">Candidatus Caccoplasma merdipullorum</name>
    <dbReference type="NCBI Taxonomy" id="2840718"/>
    <lineage>
        <taxon>Bacteria</taxon>
        <taxon>Pseudomonadati</taxon>
        <taxon>Bacteroidota</taxon>
        <taxon>Bacteroidia</taxon>
        <taxon>Bacteroidales</taxon>
        <taxon>Bacteroidaceae</taxon>
        <taxon>Bacteroidaceae incertae sedis</taxon>
        <taxon>Candidatus Caccoplasma</taxon>
    </lineage>
</organism>
<comment type="caution">
    <text evidence="1">The sequence shown here is derived from an EMBL/GenBank/DDBJ whole genome shotgun (WGS) entry which is preliminary data.</text>
</comment>
<sequence length="113" mass="12188">MDKFKNAEFTVAPQKKLKTISADFKKAFNLSLVFYKGVQIADGNLTLAALNKKTSKDVKTNAAGIKIKASMKVGEAEKLFDEAFGVTVQIKDFAGSKLVPNGITIGQAARGEY</sequence>
<evidence type="ECO:0000313" key="1">
    <source>
        <dbReference type="EMBL" id="MBO8438002.1"/>
    </source>
</evidence>
<dbReference type="EMBL" id="JADIMW010000036">
    <property type="protein sequence ID" value="MBO8438002.1"/>
    <property type="molecule type" value="Genomic_DNA"/>
</dbReference>
<evidence type="ECO:0000313" key="2">
    <source>
        <dbReference type="Proteomes" id="UP000823636"/>
    </source>
</evidence>
<proteinExistence type="predicted"/>
<reference evidence="1" key="1">
    <citation type="submission" date="2020-10" db="EMBL/GenBank/DDBJ databases">
        <authorList>
            <person name="Gilroy R."/>
        </authorList>
    </citation>
    <scope>NUCLEOTIDE SEQUENCE</scope>
    <source>
        <strain evidence="1">G3-4614</strain>
    </source>
</reference>
<dbReference type="Proteomes" id="UP000823636">
    <property type="component" value="Unassembled WGS sequence"/>
</dbReference>
<accession>A0A9D9E1V1</accession>
<dbReference type="AlphaFoldDB" id="A0A9D9E1V1"/>
<protein>
    <submittedName>
        <fullName evidence="1">Uncharacterized protein</fullName>
    </submittedName>
</protein>
<reference evidence="1" key="2">
    <citation type="journal article" date="2021" name="PeerJ">
        <title>Extensive microbial diversity within the chicken gut microbiome revealed by metagenomics and culture.</title>
        <authorList>
            <person name="Gilroy R."/>
            <person name="Ravi A."/>
            <person name="Getino M."/>
            <person name="Pursley I."/>
            <person name="Horton D.L."/>
            <person name="Alikhan N.F."/>
            <person name="Baker D."/>
            <person name="Gharbi K."/>
            <person name="Hall N."/>
            <person name="Watson M."/>
            <person name="Adriaenssens E.M."/>
            <person name="Foster-Nyarko E."/>
            <person name="Jarju S."/>
            <person name="Secka A."/>
            <person name="Antonio M."/>
            <person name="Oren A."/>
            <person name="Chaudhuri R.R."/>
            <person name="La Ragione R."/>
            <person name="Hildebrand F."/>
            <person name="Pallen M.J."/>
        </authorList>
    </citation>
    <scope>NUCLEOTIDE SEQUENCE</scope>
    <source>
        <strain evidence="1">G3-4614</strain>
    </source>
</reference>